<keyword evidence="9 11" id="KW-0472">Membrane</keyword>
<accession>A0ABR8PR57</accession>
<dbReference type="Pfam" id="PF03717">
    <property type="entry name" value="PBP_dimer"/>
    <property type="match status" value="1"/>
</dbReference>
<dbReference type="SUPFAM" id="SSF56519">
    <property type="entry name" value="Penicillin binding protein dimerisation domain"/>
    <property type="match status" value="1"/>
</dbReference>
<dbReference type="Pfam" id="PF00905">
    <property type="entry name" value="Transpeptidase"/>
    <property type="match status" value="2"/>
</dbReference>
<dbReference type="InterPro" id="IPR012338">
    <property type="entry name" value="Beta-lactam/transpept-like"/>
</dbReference>
<dbReference type="Gene3D" id="3.40.710.10">
    <property type="entry name" value="DD-peptidase/beta-lactamase superfamily"/>
    <property type="match status" value="2"/>
</dbReference>
<dbReference type="PANTHER" id="PTHR30627:SF2">
    <property type="entry name" value="PEPTIDOGLYCAN D,D-TRANSPEPTIDASE MRDA"/>
    <property type="match status" value="1"/>
</dbReference>
<evidence type="ECO:0000256" key="3">
    <source>
        <dbReference type="ARBA" id="ARBA00007171"/>
    </source>
</evidence>
<organism evidence="14 15">
    <name type="scientific">Clostridium cibarium</name>
    <dbReference type="NCBI Taxonomy" id="2762247"/>
    <lineage>
        <taxon>Bacteria</taxon>
        <taxon>Bacillati</taxon>
        <taxon>Bacillota</taxon>
        <taxon>Clostridia</taxon>
        <taxon>Eubacteriales</taxon>
        <taxon>Clostridiaceae</taxon>
        <taxon>Clostridium</taxon>
    </lineage>
</organism>
<reference evidence="14 15" key="1">
    <citation type="submission" date="2020-08" db="EMBL/GenBank/DDBJ databases">
        <title>A Genomic Blueprint of the Chicken Gut Microbiome.</title>
        <authorList>
            <person name="Gilroy R."/>
            <person name="Ravi A."/>
            <person name="Getino M."/>
            <person name="Pursley I."/>
            <person name="Horton D.L."/>
            <person name="Alikhan N.-F."/>
            <person name="Baker D."/>
            <person name="Gharbi K."/>
            <person name="Hall N."/>
            <person name="Watson M."/>
            <person name="Adriaenssens E.M."/>
            <person name="Foster-Nyarko E."/>
            <person name="Jarju S."/>
            <person name="Secka A."/>
            <person name="Antonio M."/>
            <person name="Oren A."/>
            <person name="Chaudhuri R."/>
            <person name="La Ragione R.M."/>
            <person name="Hildebrand F."/>
            <person name="Pallen M.J."/>
        </authorList>
    </citation>
    <scope>NUCLEOTIDE SEQUENCE [LARGE SCALE GENOMIC DNA]</scope>
    <source>
        <strain evidence="14 15">Sa3CVN1</strain>
    </source>
</reference>
<keyword evidence="10" id="KW-0961">Cell wall biogenesis/degradation</keyword>
<evidence type="ECO:0000259" key="13">
    <source>
        <dbReference type="Pfam" id="PF03717"/>
    </source>
</evidence>
<dbReference type="InterPro" id="IPR036138">
    <property type="entry name" value="PBP_dimer_sf"/>
</dbReference>
<evidence type="ECO:0000256" key="2">
    <source>
        <dbReference type="ARBA" id="ARBA00004236"/>
    </source>
</evidence>
<feature type="domain" description="Penicillin-binding protein transpeptidase" evidence="12">
    <location>
        <begin position="424"/>
        <end position="753"/>
    </location>
</feature>
<comment type="subcellular location">
    <subcellularLocation>
        <location evidence="2">Cell membrane</location>
    </subcellularLocation>
    <subcellularLocation>
        <location evidence="1">Membrane</location>
        <topology evidence="1">Single-pass membrane protein</topology>
    </subcellularLocation>
</comment>
<sequence>MIVSRPKKKKKLSRYNVFLVLMGFIFTVIISKLAYIQVYKHADYKEEADTTSTKFISEKAPRGVIYDEKGNVLATNVQTYAMTYTKTDEADKSFFKTVDLALSILSENGEGFQDDLILKLDSSNQPYFSFKGTTESAKKAEEIRFKRDRGLNTDIEKELYEDKKVDDLTEDEINAVNDRLLQVTPKETFYYLVKSYDLISLIDPEPVKDNTKEYNEKLKEYKERIKKYKDMSGEELTNMLLKKYTYNQIRTYMVVKDALKMESFKGYKSITLASNIKKDTALIIYQKLNDMPGVDIQLEPTRFYPYKELASSVLGYISPIDTLNKDKYELRGYDASTDLIGASGIESAFEDQLKGVKGGTTVKVNSKGRVTQEQFKLQSYPGNSVHLTIDKNIQYAAEQSLIDSMANIRAGISSDKPYTGANRGAAVAVEVKTGRILASVSYPNFDPNKFAVSGQLSDEETKEYFSPDLDKFGKGIISSTGATKSLDELFPKEDGVRTDPNDLYPKRFYNYATQGLLPSGSTFKPLTAIAGLQEGAINTDTRINDTGKFNIHPEVYGTNFGPMCLEFANGQGAHGSIDVTKALEVSCNYYFYEVAYKLYKQGGQNITALDAIAKYAWKFGLGVDPNGKQKESTGIEIEENYGQVYNFQSYKNRVALSSKFDLRDFLEAGYYAGNNSNFVSFDFADNADDNEKLKAAKTSLKKTITDTFMKLGTSEEVNNETVFQKSILEDVKSIMNLSDKYKANVSKYESDGKGKVNIDSQAKLVVQAISKFVINDRGSEIKSPGQQVYSSIGQGMNAFTPMQLAQYISTLANGGTKYKLHYVDKITDTDGNTVQEYKPEVLDKIDLKPENLAVVIEGMKKVNNDDSGTARGTWEGFPINTAGKTGTADVKEDQTDYGRAPYATYVSFAPAENPEIAVVAVAYDGGHGTAVAPVAKAIYEAYFKDRLGADYISKSESYKKYVSNAPADKKTN</sequence>
<feature type="transmembrane region" description="Helical" evidence="11">
    <location>
        <begin position="12"/>
        <end position="35"/>
    </location>
</feature>
<dbReference type="PANTHER" id="PTHR30627">
    <property type="entry name" value="PEPTIDOGLYCAN D,D-TRANSPEPTIDASE"/>
    <property type="match status" value="1"/>
</dbReference>
<proteinExistence type="inferred from homology"/>
<name>A0ABR8PR57_9CLOT</name>
<comment type="caution">
    <text evidence="14">The sequence shown here is derived from an EMBL/GenBank/DDBJ whole genome shotgun (WGS) entry which is preliminary data.</text>
</comment>
<feature type="domain" description="Penicillin-binding protein dimerisation" evidence="13">
    <location>
        <begin position="58"/>
        <end position="373"/>
    </location>
</feature>
<evidence type="ECO:0000259" key="12">
    <source>
        <dbReference type="Pfam" id="PF00905"/>
    </source>
</evidence>
<keyword evidence="5 11" id="KW-0812">Transmembrane</keyword>
<dbReference type="SUPFAM" id="SSF56601">
    <property type="entry name" value="beta-lactamase/transpeptidase-like"/>
    <property type="match status" value="1"/>
</dbReference>
<dbReference type="Gene3D" id="3.90.1310.10">
    <property type="entry name" value="Penicillin-binding protein 2a (Domain 2)"/>
    <property type="match status" value="2"/>
</dbReference>
<dbReference type="InterPro" id="IPR050515">
    <property type="entry name" value="Beta-lactam/transpept"/>
</dbReference>
<protein>
    <submittedName>
        <fullName evidence="14">Penicillin-binding protein</fullName>
    </submittedName>
</protein>
<evidence type="ECO:0000256" key="11">
    <source>
        <dbReference type="SAM" id="Phobius"/>
    </source>
</evidence>
<keyword evidence="4" id="KW-1003">Cell membrane</keyword>
<evidence type="ECO:0000256" key="9">
    <source>
        <dbReference type="ARBA" id="ARBA00023136"/>
    </source>
</evidence>
<evidence type="ECO:0000313" key="14">
    <source>
        <dbReference type="EMBL" id="MBD7910654.1"/>
    </source>
</evidence>
<dbReference type="InterPro" id="IPR005311">
    <property type="entry name" value="PBP_dimer"/>
</dbReference>
<keyword evidence="7" id="KW-0573">Peptidoglycan synthesis</keyword>
<dbReference type="Proteomes" id="UP000627781">
    <property type="component" value="Unassembled WGS sequence"/>
</dbReference>
<evidence type="ECO:0000256" key="5">
    <source>
        <dbReference type="ARBA" id="ARBA00022692"/>
    </source>
</evidence>
<keyword evidence="8 11" id="KW-1133">Transmembrane helix</keyword>
<feature type="domain" description="Penicillin-binding protein transpeptidase" evidence="12">
    <location>
        <begin position="787"/>
        <end position="940"/>
    </location>
</feature>
<evidence type="ECO:0000256" key="1">
    <source>
        <dbReference type="ARBA" id="ARBA00004167"/>
    </source>
</evidence>
<evidence type="ECO:0000256" key="6">
    <source>
        <dbReference type="ARBA" id="ARBA00022960"/>
    </source>
</evidence>
<keyword evidence="6" id="KW-0133">Cell shape</keyword>
<evidence type="ECO:0000256" key="10">
    <source>
        <dbReference type="ARBA" id="ARBA00023316"/>
    </source>
</evidence>
<comment type="similarity">
    <text evidence="3">Belongs to the transpeptidase family.</text>
</comment>
<evidence type="ECO:0000256" key="8">
    <source>
        <dbReference type="ARBA" id="ARBA00022989"/>
    </source>
</evidence>
<dbReference type="EMBL" id="JACSRA010000005">
    <property type="protein sequence ID" value="MBD7910654.1"/>
    <property type="molecule type" value="Genomic_DNA"/>
</dbReference>
<evidence type="ECO:0000256" key="7">
    <source>
        <dbReference type="ARBA" id="ARBA00022984"/>
    </source>
</evidence>
<dbReference type="RefSeq" id="WP_143315645.1">
    <property type="nucleotide sequence ID" value="NZ_JACSRA010000005.1"/>
</dbReference>
<dbReference type="InterPro" id="IPR001460">
    <property type="entry name" value="PCN-bd_Tpept"/>
</dbReference>
<evidence type="ECO:0000313" key="15">
    <source>
        <dbReference type="Proteomes" id="UP000627781"/>
    </source>
</evidence>
<keyword evidence="15" id="KW-1185">Reference proteome</keyword>
<gene>
    <name evidence="14" type="ORF">H9661_04700</name>
</gene>
<evidence type="ECO:0000256" key="4">
    <source>
        <dbReference type="ARBA" id="ARBA00022475"/>
    </source>
</evidence>